<dbReference type="AlphaFoldDB" id="A0A151S2U4"/>
<proteinExistence type="predicted"/>
<keyword evidence="2" id="KW-0436">Ligase</keyword>
<evidence type="ECO:0000256" key="1">
    <source>
        <dbReference type="SAM" id="MobiDB-lite"/>
    </source>
</evidence>
<dbReference type="GO" id="GO:0016874">
    <property type="term" value="F:ligase activity"/>
    <property type="evidence" value="ECO:0007669"/>
    <property type="project" value="UniProtKB-KW"/>
</dbReference>
<reference evidence="2" key="1">
    <citation type="journal article" date="2012" name="Nat. Biotechnol.">
        <title>Draft genome sequence of pigeonpea (Cajanus cajan), an orphan legume crop of resource-poor farmers.</title>
        <authorList>
            <person name="Varshney R.K."/>
            <person name="Chen W."/>
            <person name="Li Y."/>
            <person name="Bharti A.K."/>
            <person name="Saxena R.K."/>
            <person name="Schlueter J.A."/>
            <person name="Donoghue M.T."/>
            <person name="Azam S."/>
            <person name="Fan G."/>
            <person name="Whaley A.M."/>
            <person name="Farmer A.D."/>
            <person name="Sheridan J."/>
            <person name="Iwata A."/>
            <person name="Tuteja R."/>
            <person name="Penmetsa R.V."/>
            <person name="Wu W."/>
            <person name="Upadhyaya H.D."/>
            <person name="Yang S.P."/>
            <person name="Shah T."/>
            <person name="Saxena K.B."/>
            <person name="Michael T."/>
            <person name="McCombie W.R."/>
            <person name="Yang B."/>
            <person name="Zhang G."/>
            <person name="Yang H."/>
            <person name="Wang J."/>
            <person name="Spillane C."/>
            <person name="Cook D.R."/>
            <person name="May G.D."/>
            <person name="Xu X."/>
            <person name="Jackson S.A."/>
        </authorList>
    </citation>
    <scope>NUCLEOTIDE SEQUENCE [LARGE SCALE GENOMIC DNA]</scope>
</reference>
<keyword evidence="3" id="KW-1185">Reference proteome</keyword>
<sequence>MQISGATDLASKGQGASDSSSVKVKGEFDVKVKGEFDDSFQPDAKIRCLCGSRLEIEDLVKVYH</sequence>
<dbReference type="Proteomes" id="UP000075243">
    <property type="component" value="Unassembled WGS sequence"/>
</dbReference>
<evidence type="ECO:0000313" key="3">
    <source>
        <dbReference type="Proteomes" id="UP000075243"/>
    </source>
</evidence>
<gene>
    <name evidence="2" type="ORF">KK1_029158</name>
</gene>
<organism evidence="2 3">
    <name type="scientific">Cajanus cajan</name>
    <name type="common">Pigeon pea</name>
    <name type="synonym">Cajanus indicus</name>
    <dbReference type="NCBI Taxonomy" id="3821"/>
    <lineage>
        <taxon>Eukaryota</taxon>
        <taxon>Viridiplantae</taxon>
        <taxon>Streptophyta</taxon>
        <taxon>Embryophyta</taxon>
        <taxon>Tracheophyta</taxon>
        <taxon>Spermatophyta</taxon>
        <taxon>Magnoliopsida</taxon>
        <taxon>eudicotyledons</taxon>
        <taxon>Gunneridae</taxon>
        <taxon>Pentapetalae</taxon>
        <taxon>rosids</taxon>
        <taxon>fabids</taxon>
        <taxon>Fabales</taxon>
        <taxon>Fabaceae</taxon>
        <taxon>Papilionoideae</taxon>
        <taxon>50 kb inversion clade</taxon>
        <taxon>NPAAA clade</taxon>
        <taxon>indigoferoid/millettioid clade</taxon>
        <taxon>Phaseoleae</taxon>
        <taxon>Cajanus</taxon>
    </lineage>
</organism>
<evidence type="ECO:0000313" key="2">
    <source>
        <dbReference type="EMBL" id="KYP49126.1"/>
    </source>
</evidence>
<feature type="region of interest" description="Disordered" evidence="1">
    <location>
        <begin position="1"/>
        <end position="23"/>
    </location>
</feature>
<name>A0A151S2U4_CAJCA</name>
<dbReference type="STRING" id="3821.A0A151S2U4"/>
<dbReference type="EMBL" id="KQ483483">
    <property type="protein sequence ID" value="KYP49126.1"/>
    <property type="molecule type" value="Genomic_DNA"/>
</dbReference>
<accession>A0A151S2U4</accession>
<protein>
    <submittedName>
        <fullName evidence="2">E3 SUMO-protein ligase SIZ1</fullName>
    </submittedName>
</protein>
<dbReference type="Gramene" id="C.cajan_28301.t">
    <property type="protein sequence ID" value="C.cajan_28301.t.cds1"/>
    <property type="gene ID" value="C.cajan_28301"/>
</dbReference>